<gene>
    <name evidence="1" type="ORF">JWV37_06460</name>
</gene>
<sequence>MIDTGAPRNVLGHVVSGTLASAAIAGGMQYNQVQKGTLGKKEAIHATLKLSLQGGVATGAAIAATNHLGKSNFFGALSALSLGIAGVYAIEKISEQLQEKDSCESLEAQQ</sequence>
<accession>A0ABS2WS17</accession>
<comment type="caution">
    <text evidence="1">The sequence shown here is derived from an EMBL/GenBank/DDBJ whole genome shotgun (WGS) entry which is preliminary data.</text>
</comment>
<keyword evidence="2" id="KW-1185">Reference proteome</keyword>
<dbReference type="Pfam" id="PF26373">
    <property type="entry name" value="MamC"/>
    <property type="match status" value="1"/>
</dbReference>
<dbReference type="EMBL" id="JAFHKK010000011">
    <property type="protein sequence ID" value="MBN2964416.1"/>
    <property type="molecule type" value="Genomic_DNA"/>
</dbReference>
<reference evidence="1" key="1">
    <citation type="submission" date="2021-02" db="EMBL/GenBank/DDBJ databases">
        <title>Sulfurospirillum tamanensis sp. nov.</title>
        <authorList>
            <person name="Frolova A."/>
            <person name="Merkel A."/>
            <person name="Slobodkin A."/>
        </authorList>
    </citation>
    <scope>NUCLEOTIDE SEQUENCE</scope>
    <source>
        <strain evidence="1">T05b</strain>
    </source>
</reference>
<dbReference type="Proteomes" id="UP000703590">
    <property type="component" value="Unassembled WGS sequence"/>
</dbReference>
<organism evidence="1 2">
    <name type="scientific">Sulfurospirillum tamanense</name>
    <dbReference type="NCBI Taxonomy" id="2813362"/>
    <lineage>
        <taxon>Bacteria</taxon>
        <taxon>Pseudomonadati</taxon>
        <taxon>Campylobacterota</taxon>
        <taxon>Epsilonproteobacteria</taxon>
        <taxon>Campylobacterales</taxon>
        <taxon>Sulfurospirillaceae</taxon>
        <taxon>Sulfurospirillum</taxon>
    </lineage>
</organism>
<evidence type="ECO:0000313" key="1">
    <source>
        <dbReference type="EMBL" id="MBN2964416.1"/>
    </source>
</evidence>
<dbReference type="RefSeq" id="WP_205458966.1">
    <property type="nucleotide sequence ID" value="NZ_JAFHKK010000011.1"/>
</dbReference>
<evidence type="ECO:0000313" key="2">
    <source>
        <dbReference type="Proteomes" id="UP000703590"/>
    </source>
</evidence>
<reference evidence="1" key="2">
    <citation type="submission" date="2021-02" db="EMBL/GenBank/DDBJ databases">
        <authorList>
            <person name="Merkel A.Y."/>
        </authorList>
    </citation>
    <scope>NUCLEOTIDE SEQUENCE</scope>
    <source>
        <strain evidence="1">T05b</strain>
    </source>
</reference>
<name>A0ABS2WS17_9BACT</name>
<proteinExistence type="predicted"/>
<protein>
    <submittedName>
        <fullName evidence="1">Uncharacterized protein</fullName>
    </submittedName>
</protein>
<dbReference type="InterPro" id="IPR058956">
    <property type="entry name" value="MamC"/>
</dbReference>